<proteinExistence type="predicted"/>
<protein>
    <submittedName>
        <fullName evidence="2">Uncharacterized protein</fullName>
    </submittedName>
</protein>
<keyword evidence="3" id="KW-1185">Reference proteome</keyword>
<keyword evidence="1" id="KW-0812">Transmembrane</keyword>
<organism evidence="2">
    <name type="scientific">Escherichia phage vB_EcoS_IME347</name>
    <dbReference type="NCBI Taxonomy" id="2496546"/>
    <lineage>
        <taxon>Viruses</taxon>
        <taxon>Duplodnaviria</taxon>
        <taxon>Heunggongvirae</taxon>
        <taxon>Uroviricota</taxon>
        <taxon>Caudoviricetes</taxon>
        <taxon>Drexlerviridae</taxon>
        <taxon>Tunavirinae</taxon>
        <taxon>Badaguanvirus</taxon>
        <taxon>Badaguanvirus IME347</taxon>
    </lineage>
</organism>
<keyword evidence="1" id="KW-0472">Membrane</keyword>
<sequence>MKFKCTTDTTKKFTPGKVYETSASNALHNVAIRDDSGRTRVFRVTHNGEGIRWNVGGNKSAVMKKLHPTFRIDELGTVHISDGEVTRVKIGGWCETAESKRERITKIAIAATLVLVSVAVFVANHF</sequence>
<evidence type="ECO:0000256" key="1">
    <source>
        <dbReference type="SAM" id="Phobius"/>
    </source>
</evidence>
<dbReference type="Proteomes" id="UP000247217">
    <property type="component" value="Segment"/>
</dbReference>
<dbReference type="GeneID" id="54991356"/>
<dbReference type="RefSeq" id="YP_009800851.1">
    <property type="nucleotide sequence ID" value="NC_047960.1"/>
</dbReference>
<evidence type="ECO:0000313" key="3">
    <source>
        <dbReference type="Proteomes" id="UP000247217"/>
    </source>
</evidence>
<evidence type="ECO:0000313" key="2">
    <source>
        <dbReference type="EMBL" id="AWD92215.1"/>
    </source>
</evidence>
<keyword evidence="1" id="KW-1133">Transmembrane helix</keyword>
<feature type="transmembrane region" description="Helical" evidence="1">
    <location>
        <begin position="107"/>
        <end position="124"/>
    </location>
</feature>
<reference evidence="2" key="1">
    <citation type="submission" date="2018-03" db="EMBL/GenBank/DDBJ databases">
        <title>Complete genome sequence analysis of Enterobacteria phage IME347.</title>
        <authorList>
            <person name="Li P."/>
            <person name="Wang J."/>
            <person name="Tong Y."/>
        </authorList>
    </citation>
    <scope>NUCLEOTIDE SEQUENCE [LARGE SCALE GENOMIC DNA]</scope>
</reference>
<dbReference type="EMBL" id="MH051918">
    <property type="protein sequence ID" value="AWD92215.1"/>
    <property type="molecule type" value="Genomic_DNA"/>
</dbReference>
<dbReference type="KEGG" id="vg:54991356"/>
<accession>A0A2S1GS42</accession>
<name>A0A2S1GS42_9CAUD</name>